<sequence>QIIEPKPDVKKPKMKTPQHFIFFFGSENYAWMQEEQLFLYSDHKDRFKLTKRLPRGYKEAVEAIDDELKAKPCVKTFKSQELPSIDEELAQIFPNRPEGSKQKDYTRQPLKGKKNTGSVPKKRGRPPSSDKEDRPKKAKVAKVMGSPSTASFGPEVTRIRPKVSADMSSEGLGSMAMSPPSNSYIQASLPSSPIKPSAGTQIEESILLEKSATPIVKSAVIPTPMRIGFLGLGIMGQGMVMNLLRSGHEVTVWNRTAMKCREFVKSGAFRGNNPAEVVQACDITFSCVADSTAVKDLVFGNYGVLQGITKGKCYVEMSTIDEDTMQDTAEAIKARGGVFLEAPVVGSRVPALEGQLIILAAGERKLYDECYSCFEAMGKKSLYLGDDIGSATQMKLIVNMVMGTVVASLAEGMAMAEKVGLDQEDVAEVFSLGALSCPTVIHKSQAILSQRYDPHFPLQHQQKDLRLSLLLGDKIEQPLYVASAANELFKKARRLGYGDSDVSAVYRAASN</sequence>
<feature type="domain" description="3-hydroxyisobutyrate dehydrogenase-like NAD-binding" evidence="9">
    <location>
        <begin position="389"/>
        <end position="508"/>
    </location>
</feature>
<dbReference type="GO" id="GO:0031491">
    <property type="term" value="F:nucleosome binding"/>
    <property type="evidence" value="ECO:0007669"/>
    <property type="project" value="TreeGrafter"/>
</dbReference>
<comment type="caution">
    <text evidence="10">The sequence shown here is derived from an EMBL/GenBank/DDBJ whole genome shotgun (WGS) entry which is preliminary data.</text>
</comment>
<evidence type="ECO:0000256" key="4">
    <source>
        <dbReference type="ARBA" id="ARBA00030287"/>
    </source>
</evidence>
<feature type="domain" description="PWWP" evidence="7">
    <location>
        <begin position="7"/>
        <end position="68"/>
    </location>
</feature>
<accession>A0AA88Y5X6</accession>
<dbReference type="Gene3D" id="2.30.30.140">
    <property type="match status" value="1"/>
</dbReference>
<dbReference type="InterPro" id="IPR036291">
    <property type="entry name" value="NAD(P)-bd_dom_sf"/>
</dbReference>
<dbReference type="Pfam" id="PF03446">
    <property type="entry name" value="NAD_binding_2"/>
    <property type="match status" value="1"/>
</dbReference>
<proteinExistence type="inferred from homology"/>
<feature type="non-terminal residue" evidence="10">
    <location>
        <position position="1"/>
    </location>
</feature>
<dbReference type="EMBL" id="VSWD01000006">
    <property type="protein sequence ID" value="KAK3099206.1"/>
    <property type="molecule type" value="Genomic_DNA"/>
</dbReference>
<feature type="region of interest" description="Disordered" evidence="6">
    <location>
        <begin position="91"/>
        <end position="154"/>
    </location>
</feature>
<gene>
    <name evidence="10" type="ORF">FSP39_000986</name>
</gene>
<dbReference type="AlphaFoldDB" id="A0AA88Y5X6"/>
<evidence type="ECO:0000256" key="2">
    <source>
        <dbReference type="ARBA" id="ARBA00007598"/>
    </source>
</evidence>
<evidence type="ECO:0000259" key="7">
    <source>
        <dbReference type="Pfam" id="PF00855"/>
    </source>
</evidence>
<dbReference type="SUPFAM" id="SSF63748">
    <property type="entry name" value="Tudor/PWWP/MBT"/>
    <property type="match status" value="1"/>
</dbReference>
<dbReference type="FunFam" id="3.40.50.720:FF:000058">
    <property type="entry name" value="Putative oxidoreductase GLYR1 homolog"/>
    <property type="match status" value="1"/>
</dbReference>
<keyword evidence="3" id="KW-0158">Chromosome</keyword>
<dbReference type="InterPro" id="IPR013328">
    <property type="entry name" value="6PGD_dom2"/>
</dbReference>
<evidence type="ECO:0000313" key="11">
    <source>
        <dbReference type="Proteomes" id="UP001186944"/>
    </source>
</evidence>
<evidence type="ECO:0000256" key="6">
    <source>
        <dbReference type="SAM" id="MobiDB-lite"/>
    </source>
</evidence>
<evidence type="ECO:0000313" key="10">
    <source>
        <dbReference type="EMBL" id="KAK3099206.1"/>
    </source>
</evidence>
<evidence type="ECO:0000256" key="3">
    <source>
        <dbReference type="ARBA" id="ARBA00022454"/>
    </source>
</evidence>
<dbReference type="InterPro" id="IPR002204">
    <property type="entry name" value="3-OH-isobutyrate_DH-rel_CS"/>
</dbReference>
<dbReference type="Proteomes" id="UP001186944">
    <property type="component" value="Unassembled WGS sequence"/>
</dbReference>
<comment type="subcellular location">
    <subcellularLocation>
        <location evidence="1">Chromosome</location>
    </subcellularLocation>
</comment>
<dbReference type="PROSITE" id="PS00895">
    <property type="entry name" value="3_HYDROXYISOBUT_DH"/>
    <property type="match status" value="1"/>
</dbReference>
<dbReference type="InterPro" id="IPR000313">
    <property type="entry name" value="PWWP_dom"/>
</dbReference>
<dbReference type="PANTHER" id="PTHR43580:SF2">
    <property type="entry name" value="CYTOKINE-LIKE NUCLEAR FACTOR N-PAC"/>
    <property type="match status" value="1"/>
</dbReference>
<name>A0AA88Y5X6_PINIB</name>
<dbReference type="InterPro" id="IPR006115">
    <property type="entry name" value="6PGDH_NADP-bd"/>
</dbReference>
<dbReference type="SUPFAM" id="SSF51735">
    <property type="entry name" value="NAD(P)-binding Rossmann-fold domains"/>
    <property type="match status" value="1"/>
</dbReference>
<reference evidence="10" key="1">
    <citation type="submission" date="2019-08" db="EMBL/GenBank/DDBJ databases">
        <title>The improved chromosome-level genome for the pearl oyster Pinctada fucata martensii using PacBio sequencing and Hi-C.</title>
        <authorList>
            <person name="Zheng Z."/>
        </authorList>
    </citation>
    <scope>NUCLEOTIDE SEQUENCE</scope>
    <source>
        <strain evidence="10">ZZ-2019</strain>
        <tissue evidence="10">Adductor muscle</tissue>
    </source>
</reference>
<dbReference type="SUPFAM" id="SSF48179">
    <property type="entry name" value="6-phosphogluconate dehydrogenase C-terminal domain-like"/>
    <property type="match status" value="1"/>
</dbReference>
<dbReference type="InterPro" id="IPR008927">
    <property type="entry name" value="6-PGluconate_DH-like_C_sf"/>
</dbReference>
<dbReference type="InterPro" id="IPR029154">
    <property type="entry name" value="HIBADH-like_NADP-bd"/>
</dbReference>
<feature type="compositionally biased region" description="Basic residues" evidence="6">
    <location>
        <begin position="110"/>
        <end position="125"/>
    </location>
</feature>
<protein>
    <recommendedName>
        <fullName evidence="5">Cytokine-like nuclear factor N-PAC</fullName>
    </recommendedName>
    <alternativeName>
        <fullName evidence="4">Glyoxylate reductase 1 homolog</fullName>
    </alternativeName>
</protein>
<dbReference type="GO" id="GO:0051287">
    <property type="term" value="F:NAD binding"/>
    <property type="evidence" value="ECO:0007669"/>
    <property type="project" value="InterPro"/>
</dbReference>
<dbReference type="GO" id="GO:0050661">
    <property type="term" value="F:NADP binding"/>
    <property type="evidence" value="ECO:0007669"/>
    <property type="project" value="InterPro"/>
</dbReference>
<feature type="domain" description="6-phosphogluconate dehydrogenase NADP-binding" evidence="8">
    <location>
        <begin position="226"/>
        <end position="385"/>
    </location>
</feature>
<dbReference type="Pfam" id="PF00855">
    <property type="entry name" value="PWWP"/>
    <property type="match status" value="1"/>
</dbReference>
<keyword evidence="11" id="KW-1185">Reference proteome</keyword>
<dbReference type="GO" id="GO:0000785">
    <property type="term" value="C:chromatin"/>
    <property type="evidence" value="ECO:0007669"/>
    <property type="project" value="TreeGrafter"/>
</dbReference>
<dbReference type="GO" id="GO:0003677">
    <property type="term" value="F:DNA binding"/>
    <property type="evidence" value="ECO:0007669"/>
    <property type="project" value="TreeGrafter"/>
</dbReference>
<dbReference type="InterPro" id="IPR051265">
    <property type="entry name" value="HIBADH-related_NP60_sf"/>
</dbReference>
<dbReference type="GO" id="GO:0016491">
    <property type="term" value="F:oxidoreductase activity"/>
    <property type="evidence" value="ECO:0007669"/>
    <property type="project" value="InterPro"/>
</dbReference>
<dbReference type="PANTHER" id="PTHR43580">
    <property type="entry name" value="OXIDOREDUCTASE GLYR1-RELATED"/>
    <property type="match status" value="1"/>
</dbReference>
<evidence type="ECO:0000256" key="5">
    <source>
        <dbReference type="ARBA" id="ARBA00034140"/>
    </source>
</evidence>
<evidence type="ECO:0000259" key="9">
    <source>
        <dbReference type="Pfam" id="PF14833"/>
    </source>
</evidence>
<organism evidence="10 11">
    <name type="scientific">Pinctada imbricata</name>
    <name type="common">Atlantic pearl-oyster</name>
    <name type="synonym">Pinctada martensii</name>
    <dbReference type="NCBI Taxonomy" id="66713"/>
    <lineage>
        <taxon>Eukaryota</taxon>
        <taxon>Metazoa</taxon>
        <taxon>Spiralia</taxon>
        <taxon>Lophotrochozoa</taxon>
        <taxon>Mollusca</taxon>
        <taxon>Bivalvia</taxon>
        <taxon>Autobranchia</taxon>
        <taxon>Pteriomorphia</taxon>
        <taxon>Pterioida</taxon>
        <taxon>Pterioidea</taxon>
        <taxon>Pteriidae</taxon>
        <taxon>Pinctada</taxon>
    </lineage>
</organism>
<dbReference type="Gene3D" id="3.40.50.720">
    <property type="entry name" value="NAD(P)-binding Rossmann-like Domain"/>
    <property type="match status" value="1"/>
</dbReference>
<evidence type="ECO:0000256" key="1">
    <source>
        <dbReference type="ARBA" id="ARBA00004286"/>
    </source>
</evidence>
<dbReference type="Gene3D" id="1.10.1040.10">
    <property type="entry name" value="N-(1-d-carboxylethyl)-l-norvaline Dehydrogenase, domain 2"/>
    <property type="match status" value="1"/>
</dbReference>
<evidence type="ECO:0000259" key="8">
    <source>
        <dbReference type="Pfam" id="PF03446"/>
    </source>
</evidence>
<dbReference type="Pfam" id="PF14833">
    <property type="entry name" value="NAD_binding_11"/>
    <property type="match status" value="1"/>
</dbReference>
<comment type="similarity">
    <text evidence="2">Belongs to the HIBADH-related family. NP60 subfamily.</text>
</comment>
<dbReference type="GO" id="GO:0140673">
    <property type="term" value="P:transcription elongation-coupled chromatin remodeling"/>
    <property type="evidence" value="ECO:0007669"/>
    <property type="project" value="TreeGrafter"/>
</dbReference>